<keyword evidence="2" id="KW-1185">Reference proteome</keyword>
<dbReference type="EMBL" id="MU005584">
    <property type="protein sequence ID" value="KAF2683515.1"/>
    <property type="molecule type" value="Genomic_DNA"/>
</dbReference>
<evidence type="ECO:0000313" key="2">
    <source>
        <dbReference type="Proteomes" id="UP000799291"/>
    </source>
</evidence>
<protein>
    <submittedName>
        <fullName evidence="1">Uncharacterized protein</fullName>
    </submittedName>
</protein>
<organism evidence="1 2">
    <name type="scientific">Lentithecium fluviatile CBS 122367</name>
    <dbReference type="NCBI Taxonomy" id="1168545"/>
    <lineage>
        <taxon>Eukaryota</taxon>
        <taxon>Fungi</taxon>
        <taxon>Dikarya</taxon>
        <taxon>Ascomycota</taxon>
        <taxon>Pezizomycotina</taxon>
        <taxon>Dothideomycetes</taxon>
        <taxon>Pleosporomycetidae</taxon>
        <taxon>Pleosporales</taxon>
        <taxon>Massarineae</taxon>
        <taxon>Lentitheciaceae</taxon>
        <taxon>Lentithecium</taxon>
    </lineage>
</organism>
<evidence type="ECO:0000313" key="1">
    <source>
        <dbReference type="EMBL" id="KAF2683515.1"/>
    </source>
</evidence>
<sequence length="225" mass="24236">MSGRGACCWPDAKQPPPGWVVANQIRLEAPGQGSPVRALDEQLSTLRCRNWLQGNETTSVICLQPLQLLGGKKRVVLLIGCSLAGCLMPPSCAGGCEHKHEPRSGRHPPSLEMANVAARSDGRLGTADVNLRPADGDETRRYEGREAKSERVLNGCRACLEIDRGRGASNQKTDPVGATHHFMLLAGAVYSLDQSRASSRMLLPATRPSTGHPSEGFSSFLWFVP</sequence>
<gene>
    <name evidence="1" type="ORF">K458DRAFT_390129</name>
</gene>
<proteinExistence type="predicted"/>
<accession>A0A6G1IZJ4</accession>
<name>A0A6G1IZJ4_9PLEO</name>
<dbReference type="Proteomes" id="UP000799291">
    <property type="component" value="Unassembled WGS sequence"/>
</dbReference>
<reference evidence="1" key="1">
    <citation type="journal article" date="2020" name="Stud. Mycol.">
        <title>101 Dothideomycetes genomes: a test case for predicting lifestyles and emergence of pathogens.</title>
        <authorList>
            <person name="Haridas S."/>
            <person name="Albert R."/>
            <person name="Binder M."/>
            <person name="Bloem J."/>
            <person name="Labutti K."/>
            <person name="Salamov A."/>
            <person name="Andreopoulos B."/>
            <person name="Baker S."/>
            <person name="Barry K."/>
            <person name="Bills G."/>
            <person name="Bluhm B."/>
            <person name="Cannon C."/>
            <person name="Castanera R."/>
            <person name="Culley D."/>
            <person name="Daum C."/>
            <person name="Ezra D."/>
            <person name="Gonzalez J."/>
            <person name="Henrissat B."/>
            <person name="Kuo A."/>
            <person name="Liang C."/>
            <person name="Lipzen A."/>
            <person name="Lutzoni F."/>
            <person name="Magnuson J."/>
            <person name="Mondo S."/>
            <person name="Nolan M."/>
            <person name="Ohm R."/>
            <person name="Pangilinan J."/>
            <person name="Park H.-J."/>
            <person name="Ramirez L."/>
            <person name="Alfaro M."/>
            <person name="Sun H."/>
            <person name="Tritt A."/>
            <person name="Yoshinaga Y."/>
            <person name="Zwiers L.-H."/>
            <person name="Turgeon B."/>
            <person name="Goodwin S."/>
            <person name="Spatafora J."/>
            <person name="Crous P."/>
            <person name="Grigoriev I."/>
        </authorList>
    </citation>
    <scope>NUCLEOTIDE SEQUENCE</scope>
    <source>
        <strain evidence="1">CBS 122367</strain>
    </source>
</reference>
<dbReference type="AlphaFoldDB" id="A0A6G1IZJ4"/>